<sequence length="136" mass="15692">MTYRLFPCLGDRSSFLDGLIGVLVTVKWVFTLSDATCDVGRMRERMGVRRQNADVKATEYFARLALERMPTDCLQIGCGLVDLQESGKKKRTDTQSSPYHKQRLLKIVQLLIPKEQLRLFEKKCSKFNTLTEPFEQ</sequence>
<dbReference type="HOGENOM" id="CLU_1877440_0_0_1"/>
<name>K1PA18_MAGGI</name>
<organism evidence="1">
    <name type="scientific">Magallana gigas</name>
    <name type="common">Pacific oyster</name>
    <name type="synonym">Crassostrea gigas</name>
    <dbReference type="NCBI Taxonomy" id="29159"/>
    <lineage>
        <taxon>Eukaryota</taxon>
        <taxon>Metazoa</taxon>
        <taxon>Spiralia</taxon>
        <taxon>Lophotrochozoa</taxon>
        <taxon>Mollusca</taxon>
        <taxon>Bivalvia</taxon>
        <taxon>Autobranchia</taxon>
        <taxon>Pteriomorphia</taxon>
        <taxon>Ostreida</taxon>
        <taxon>Ostreoidea</taxon>
        <taxon>Ostreidae</taxon>
        <taxon>Magallana</taxon>
    </lineage>
</organism>
<dbReference type="InParanoid" id="K1PA18"/>
<gene>
    <name evidence="1" type="ORF">CGI_10005831</name>
</gene>
<dbReference type="AlphaFoldDB" id="K1PA18"/>
<dbReference type="EMBL" id="JH818196">
    <property type="protein sequence ID" value="EKC20562.1"/>
    <property type="molecule type" value="Genomic_DNA"/>
</dbReference>
<proteinExistence type="predicted"/>
<accession>K1PA18</accession>
<protein>
    <submittedName>
        <fullName evidence="1">Uncharacterized protein</fullName>
    </submittedName>
</protein>
<reference evidence="1" key="1">
    <citation type="journal article" date="2012" name="Nature">
        <title>The oyster genome reveals stress adaptation and complexity of shell formation.</title>
        <authorList>
            <person name="Zhang G."/>
            <person name="Fang X."/>
            <person name="Guo X."/>
            <person name="Li L."/>
            <person name="Luo R."/>
            <person name="Xu F."/>
            <person name="Yang P."/>
            <person name="Zhang L."/>
            <person name="Wang X."/>
            <person name="Qi H."/>
            <person name="Xiong Z."/>
            <person name="Que H."/>
            <person name="Xie Y."/>
            <person name="Holland P.W."/>
            <person name="Paps J."/>
            <person name="Zhu Y."/>
            <person name="Wu F."/>
            <person name="Chen Y."/>
            <person name="Wang J."/>
            <person name="Peng C."/>
            <person name="Meng J."/>
            <person name="Yang L."/>
            <person name="Liu J."/>
            <person name="Wen B."/>
            <person name="Zhang N."/>
            <person name="Huang Z."/>
            <person name="Zhu Q."/>
            <person name="Feng Y."/>
            <person name="Mount A."/>
            <person name="Hedgecock D."/>
            <person name="Xu Z."/>
            <person name="Liu Y."/>
            <person name="Domazet-Loso T."/>
            <person name="Du Y."/>
            <person name="Sun X."/>
            <person name="Zhang S."/>
            <person name="Liu B."/>
            <person name="Cheng P."/>
            <person name="Jiang X."/>
            <person name="Li J."/>
            <person name="Fan D."/>
            <person name="Wang W."/>
            <person name="Fu W."/>
            <person name="Wang T."/>
            <person name="Wang B."/>
            <person name="Zhang J."/>
            <person name="Peng Z."/>
            <person name="Li Y."/>
            <person name="Li N."/>
            <person name="Wang J."/>
            <person name="Chen M."/>
            <person name="He Y."/>
            <person name="Tan F."/>
            <person name="Song X."/>
            <person name="Zheng Q."/>
            <person name="Huang R."/>
            <person name="Yang H."/>
            <person name="Du X."/>
            <person name="Chen L."/>
            <person name="Yang M."/>
            <person name="Gaffney P.M."/>
            <person name="Wang S."/>
            <person name="Luo L."/>
            <person name="She Z."/>
            <person name="Ming Y."/>
            <person name="Huang W."/>
            <person name="Zhang S."/>
            <person name="Huang B."/>
            <person name="Zhang Y."/>
            <person name="Qu T."/>
            <person name="Ni P."/>
            <person name="Miao G."/>
            <person name="Wang J."/>
            <person name="Wang Q."/>
            <person name="Steinberg C.E."/>
            <person name="Wang H."/>
            <person name="Li N."/>
            <person name="Qian L."/>
            <person name="Zhang G."/>
            <person name="Li Y."/>
            <person name="Yang H."/>
            <person name="Liu X."/>
            <person name="Wang J."/>
            <person name="Yin Y."/>
            <person name="Wang J."/>
        </authorList>
    </citation>
    <scope>NUCLEOTIDE SEQUENCE [LARGE SCALE GENOMIC DNA]</scope>
    <source>
        <strain evidence="1">05x7-T-G4-1.051#20</strain>
    </source>
</reference>
<evidence type="ECO:0000313" key="1">
    <source>
        <dbReference type="EMBL" id="EKC20562.1"/>
    </source>
</evidence>